<gene>
    <name evidence="2" type="ORF">BVH74_07075</name>
</gene>
<name>A0A1V0B3L4_9GAMM</name>
<reference evidence="2 3" key="1">
    <citation type="submission" date="2017-03" db="EMBL/GenBank/DDBJ databases">
        <title>Complete genome sequence of the novel DNRA strain Pseudomonas sp. S-6-2 isolated from Chinese polluted river sediment. Journal of Biotechnology.</title>
        <authorList>
            <person name="Li J."/>
            <person name="Xiang F."/>
            <person name="Wang L."/>
            <person name="Xi L."/>
            <person name="Liu J."/>
        </authorList>
    </citation>
    <scope>NUCLEOTIDE SEQUENCE [LARGE SCALE GENOMIC DNA]</scope>
    <source>
        <strain evidence="2 3">S-6-2</strain>
    </source>
</reference>
<feature type="chain" id="PRO_5012550121" evidence="1">
    <location>
        <begin position="19"/>
        <end position="80"/>
    </location>
</feature>
<dbReference type="AlphaFoldDB" id="A0A1V0B3L4"/>
<dbReference type="RefSeq" id="WP_080049382.1">
    <property type="nucleotide sequence ID" value="NZ_CP020100.1"/>
</dbReference>
<evidence type="ECO:0000256" key="1">
    <source>
        <dbReference type="SAM" id="SignalP"/>
    </source>
</evidence>
<keyword evidence="3" id="KW-1185">Reference proteome</keyword>
<dbReference type="KEGG" id="ppha:BVH74_07075"/>
<dbReference type="EMBL" id="CP020100">
    <property type="protein sequence ID" value="AQZ94529.1"/>
    <property type="molecule type" value="Genomic_DNA"/>
</dbReference>
<evidence type="ECO:0000313" key="3">
    <source>
        <dbReference type="Proteomes" id="UP000243488"/>
    </source>
</evidence>
<sequence length="80" mass="8580">MRSLLVVMALLFSGAVLAMHCPADMARIDSILQSSPPSDPVVLEQVKALREEGEALHNAGRHSESVKVLGKALQMLEASQ</sequence>
<protein>
    <submittedName>
        <fullName evidence="2">Uncharacterized protein</fullName>
    </submittedName>
</protein>
<feature type="signal peptide" evidence="1">
    <location>
        <begin position="1"/>
        <end position="18"/>
    </location>
</feature>
<evidence type="ECO:0000313" key="2">
    <source>
        <dbReference type="EMBL" id="AQZ94529.1"/>
    </source>
</evidence>
<dbReference type="Proteomes" id="UP000243488">
    <property type="component" value="Chromosome"/>
</dbReference>
<proteinExistence type="predicted"/>
<accession>A0A1V0B3L4</accession>
<keyword evidence="1" id="KW-0732">Signal</keyword>
<organism evidence="2 3">
    <name type="scientific">Halopseudomonas phragmitis</name>
    <dbReference type="NCBI Taxonomy" id="1931241"/>
    <lineage>
        <taxon>Bacteria</taxon>
        <taxon>Pseudomonadati</taxon>
        <taxon>Pseudomonadota</taxon>
        <taxon>Gammaproteobacteria</taxon>
        <taxon>Pseudomonadales</taxon>
        <taxon>Pseudomonadaceae</taxon>
        <taxon>Halopseudomonas</taxon>
    </lineage>
</organism>